<protein>
    <recommendedName>
        <fullName evidence="4">GLPGLI family protein</fullName>
    </recommendedName>
</protein>
<evidence type="ECO:0000313" key="3">
    <source>
        <dbReference type="Proteomes" id="UP001223501"/>
    </source>
</evidence>
<keyword evidence="2" id="KW-0614">Plasmid</keyword>
<name>A0ABY8VDC8_9FLAO</name>
<proteinExistence type="predicted"/>
<gene>
    <name evidence="2" type="ORF">OBA43_14235</name>
</gene>
<feature type="signal peptide" evidence="1">
    <location>
        <begin position="1"/>
        <end position="18"/>
    </location>
</feature>
<reference evidence="2 3" key="1">
    <citation type="submission" date="2022-09" db="EMBL/GenBank/DDBJ databases">
        <title>Whole genome sequencing analysis of tet(X)-positive Empedobacter falsenii YWS9-3.</title>
        <authorList>
            <person name="Chen C."/>
            <person name="Lv Y.-L."/>
        </authorList>
    </citation>
    <scope>NUCLEOTIDE SEQUENCE [LARGE SCALE GENOMIC DNA]</scope>
    <source>
        <strain evidence="2 3">YWS9-3_T</strain>
        <plasmid evidence="2 3">pYWS9-3-2</plasmid>
    </source>
</reference>
<organism evidence="2 3">
    <name type="scientific">Empedobacter falsenii</name>
    <dbReference type="NCBI Taxonomy" id="343874"/>
    <lineage>
        <taxon>Bacteria</taxon>
        <taxon>Pseudomonadati</taxon>
        <taxon>Bacteroidota</taxon>
        <taxon>Flavobacteriia</taxon>
        <taxon>Flavobacteriales</taxon>
        <taxon>Weeksellaceae</taxon>
        <taxon>Empedobacter</taxon>
    </lineage>
</organism>
<accession>A0ABY8VDC8</accession>
<dbReference type="RefSeq" id="WP_284584293.1">
    <property type="nucleotide sequence ID" value="NZ_CP106833.1"/>
</dbReference>
<feature type="chain" id="PRO_5047195273" description="GLPGLI family protein" evidence="1">
    <location>
        <begin position="19"/>
        <end position="242"/>
    </location>
</feature>
<dbReference type="Proteomes" id="UP001223501">
    <property type="component" value="Plasmid pYWS9-3-2"/>
</dbReference>
<evidence type="ECO:0000256" key="1">
    <source>
        <dbReference type="SAM" id="SignalP"/>
    </source>
</evidence>
<dbReference type="EMBL" id="CP106833">
    <property type="protein sequence ID" value="WIH98745.1"/>
    <property type="molecule type" value="Genomic_DNA"/>
</dbReference>
<keyword evidence="1" id="KW-0732">Signal</keyword>
<evidence type="ECO:0000313" key="2">
    <source>
        <dbReference type="EMBL" id="WIH98745.1"/>
    </source>
</evidence>
<evidence type="ECO:0008006" key="4">
    <source>
        <dbReference type="Google" id="ProtNLM"/>
    </source>
</evidence>
<keyword evidence="3" id="KW-1185">Reference proteome</keyword>
<geneLocation type="plasmid" evidence="2 3">
    <name>pYWS9-3-2</name>
</geneLocation>
<sequence>MKTIKILLLLLFTYNLSAQEIANTFIYKFYNAYDSEKITALNKKGIYVKFDDSITYILEQNDSIGTFKAESKLNNSQGTSFDLTEVFIKSQGDFFYDYKKNIVLNSKRDYVIKIDENDFTWDIIADNISCMEERICKKAKFTKIEKGVTKDREYTIEVLYDDSYPKNVLPFGLLGLKGLIVKINFNGNQEVILEDMKYNKNIKIKPLKDNRKIITQKELDEILNNKMLEMREKRNSRVIISN</sequence>